<organism evidence="2">
    <name type="scientific">Psilocybe cubensis</name>
    <name type="common">Psychedelic mushroom</name>
    <name type="synonym">Stropharia cubensis</name>
    <dbReference type="NCBI Taxonomy" id="181762"/>
    <lineage>
        <taxon>Eukaryota</taxon>
        <taxon>Fungi</taxon>
        <taxon>Dikarya</taxon>
        <taxon>Basidiomycota</taxon>
        <taxon>Agaricomycotina</taxon>
        <taxon>Agaricomycetes</taxon>
        <taxon>Agaricomycetidae</taxon>
        <taxon>Agaricales</taxon>
        <taxon>Agaricineae</taxon>
        <taxon>Strophariaceae</taxon>
        <taxon>Psilocybe</taxon>
    </lineage>
</organism>
<name>A0A8H7Y326_PSICU</name>
<protein>
    <submittedName>
        <fullName evidence="2">Uncharacterized protein</fullName>
    </submittedName>
</protein>
<feature type="compositionally biased region" description="Low complexity" evidence="1">
    <location>
        <begin position="139"/>
        <end position="151"/>
    </location>
</feature>
<sequence length="162" mass="18365">MSQNAWKEEVLARYGLTETDRLIYDAFTRFTGILEAPKSVLPYLFNWAEFLTFPHRKTPAAPGTLEYRWRGVRNMIAKRSIQDYFWRYCTIHWVPEGNVGTVERQQSVAHLMGIIAPEALTAALVRHGERSREGTPALGSSSGMYGSGSQESGHGVFNMDFF</sequence>
<accession>A0A8H7Y326</accession>
<reference evidence="2" key="1">
    <citation type="submission" date="2021-02" db="EMBL/GenBank/DDBJ databases">
        <title>Psilocybe cubensis genome.</title>
        <authorList>
            <person name="Mckernan K.J."/>
            <person name="Crawford S."/>
            <person name="Trippe A."/>
            <person name="Kane L.T."/>
            <person name="Mclaughlin S."/>
        </authorList>
    </citation>
    <scope>NUCLEOTIDE SEQUENCE [LARGE SCALE GENOMIC DNA]</scope>
    <source>
        <strain evidence="2">MGC-MH-2018</strain>
    </source>
</reference>
<proteinExistence type="predicted"/>
<feature type="region of interest" description="Disordered" evidence="1">
    <location>
        <begin position="131"/>
        <end position="151"/>
    </location>
</feature>
<gene>
    <name evidence="2" type="ORF">JR316_003996</name>
</gene>
<dbReference type="EMBL" id="JAFIQS010000003">
    <property type="protein sequence ID" value="KAG5171907.1"/>
    <property type="molecule type" value="Genomic_DNA"/>
</dbReference>
<evidence type="ECO:0000313" key="2">
    <source>
        <dbReference type="EMBL" id="KAG5171907.1"/>
    </source>
</evidence>
<comment type="caution">
    <text evidence="2">The sequence shown here is derived from an EMBL/GenBank/DDBJ whole genome shotgun (WGS) entry which is preliminary data.</text>
</comment>
<dbReference type="AlphaFoldDB" id="A0A8H7Y326"/>
<evidence type="ECO:0000256" key="1">
    <source>
        <dbReference type="SAM" id="MobiDB-lite"/>
    </source>
</evidence>
<dbReference type="OrthoDB" id="10439257at2759"/>